<evidence type="ECO:0000313" key="3">
    <source>
        <dbReference type="Proteomes" id="UP000277928"/>
    </source>
</evidence>
<organism evidence="2 3">
    <name type="scientific">Litomosoides sigmodontis</name>
    <name type="common">Filarial nematode worm</name>
    <dbReference type="NCBI Taxonomy" id="42156"/>
    <lineage>
        <taxon>Eukaryota</taxon>
        <taxon>Metazoa</taxon>
        <taxon>Ecdysozoa</taxon>
        <taxon>Nematoda</taxon>
        <taxon>Chromadorea</taxon>
        <taxon>Rhabditida</taxon>
        <taxon>Spirurina</taxon>
        <taxon>Spiruromorpha</taxon>
        <taxon>Filarioidea</taxon>
        <taxon>Onchocercidae</taxon>
        <taxon>Litomosoides</taxon>
    </lineage>
</organism>
<keyword evidence="1" id="KW-0732">Signal</keyword>
<dbReference type="Proteomes" id="UP000277928">
    <property type="component" value="Unassembled WGS sequence"/>
</dbReference>
<evidence type="ECO:0000313" key="2">
    <source>
        <dbReference type="EMBL" id="VDK87528.1"/>
    </source>
</evidence>
<feature type="signal peptide" evidence="1">
    <location>
        <begin position="1"/>
        <end position="17"/>
    </location>
</feature>
<accession>A0A3P6V5R7</accession>
<reference evidence="2 3" key="1">
    <citation type="submission" date="2018-08" db="EMBL/GenBank/DDBJ databases">
        <authorList>
            <person name="Laetsch R D."/>
            <person name="Stevens L."/>
            <person name="Kumar S."/>
            <person name="Blaxter L. M."/>
        </authorList>
    </citation>
    <scope>NUCLEOTIDE SEQUENCE [LARGE SCALE GENOMIC DNA]</scope>
</reference>
<dbReference type="OrthoDB" id="5863505at2759"/>
<dbReference type="EMBL" id="UYRX01000985">
    <property type="protein sequence ID" value="VDK87528.1"/>
    <property type="molecule type" value="Genomic_DNA"/>
</dbReference>
<name>A0A3P6V5R7_LITSI</name>
<protein>
    <submittedName>
        <fullName evidence="2">Uncharacterized protein</fullName>
    </submittedName>
</protein>
<dbReference type="OMA" id="EGKWFNT"/>
<feature type="chain" id="PRO_5017976992" evidence="1">
    <location>
        <begin position="18"/>
        <end position="89"/>
    </location>
</feature>
<proteinExistence type="predicted"/>
<sequence length="89" mass="8860">MFAVVAVIVLLTGQANGQYGGLGSLIGGALSPNVIGDAASGASGLLGSIGTLYQIAQGALQLTGTGIGILNQASEGKWFNTVIEEARNR</sequence>
<dbReference type="AlphaFoldDB" id="A0A3P6V5R7"/>
<keyword evidence="3" id="KW-1185">Reference proteome</keyword>
<evidence type="ECO:0000256" key="1">
    <source>
        <dbReference type="SAM" id="SignalP"/>
    </source>
</evidence>
<dbReference type="STRING" id="42156.A0A3P6V5R7"/>
<gene>
    <name evidence="2" type="ORF">NLS_LOCUS8206</name>
</gene>